<evidence type="ECO:0000256" key="3">
    <source>
        <dbReference type="ARBA" id="ARBA00022842"/>
    </source>
</evidence>
<name>A0A2Z5ACY0_9PSED</name>
<dbReference type="Pfam" id="PF00293">
    <property type="entry name" value="NUDIX"/>
    <property type="match status" value="1"/>
</dbReference>
<comment type="similarity">
    <text evidence="4">Belongs to the Nudix hydrolase family.</text>
</comment>
<dbReference type="PROSITE" id="PS51462">
    <property type="entry name" value="NUDIX"/>
    <property type="match status" value="1"/>
</dbReference>
<dbReference type="SUPFAM" id="SSF55811">
    <property type="entry name" value="Nudix"/>
    <property type="match status" value="1"/>
</dbReference>
<organism evidence="6 7">
    <name type="scientific">Pseudomonas oryzihabitans</name>
    <dbReference type="NCBI Taxonomy" id="47885"/>
    <lineage>
        <taxon>Bacteria</taxon>
        <taxon>Pseudomonadati</taxon>
        <taxon>Pseudomonadota</taxon>
        <taxon>Gammaproteobacteria</taxon>
        <taxon>Pseudomonadales</taxon>
        <taxon>Pseudomonadaceae</taxon>
        <taxon>Pseudomonas</taxon>
    </lineage>
</organism>
<dbReference type="InterPro" id="IPR020476">
    <property type="entry name" value="Nudix_hydrolase"/>
</dbReference>
<dbReference type="EMBL" id="CP022198">
    <property type="protein sequence ID" value="AXA67181.1"/>
    <property type="molecule type" value="Genomic_DNA"/>
</dbReference>
<dbReference type="Proteomes" id="UP000250579">
    <property type="component" value="Chromosome"/>
</dbReference>
<dbReference type="InterPro" id="IPR029401">
    <property type="entry name" value="Nudix_N"/>
</dbReference>
<accession>A0A2Z5ACY0</accession>
<dbReference type="PANTHER" id="PTHR43222:SF2">
    <property type="entry name" value="NUDIX HYDROLASE 23, CHLOROPLASTIC"/>
    <property type="match status" value="1"/>
</dbReference>
<dbReference type="PRINTS" id="PR00502">
    <property type="entry name" value="NUDIXFAMILY"/>
</dbReference>
<evidence type="ECO:0000313" key="6">
    <source>
        <dbReference type="EMBL" id="AXA67181.1"/>
    </source>
</evidence>
<evidence type="ECO:0000256" key="4">
    <source>
        <dbReference type="RuleBase" id="RU003476"/>
    </source>
</evidence>
<gene>
    <name evidence="6" type="ORF">CE139_15610</name>
</gene>
<reference evidence="6 7" key="1">
    <citation type="submission" date="2017-06" db="EMBL/GenBank/DDBJ databases">
        <title>Evolution towards high GC content and high-temperature stress adaptation in endophytic Pseudomonas oryzihabitans impacted its plant-growth promoting traits.</title>
        <authorList>
            <person name="Nascimento F.X."/>
        </authorList>
    </citation>
    <scope>NUCLEOTIDE SEQUENCE [LARGE SCALE GENOMIC DNA]</scope>
    <source>
        <strain evidence="6 7">MS8</strain>
    </source>
</reference>
<evidence type="ECO:0000313" key="7">
    <source>
        <dbReference type="Proteomes" id="UP000250579"/>
    </source>
</evidence>
<dbReference type="GO" id="GO:0016787">
    <property type="term" value="F:hydrolase activity"/>
    <property type="evidence" value="ECO:0007669"/>
    <property type="project" value="UniProtKB-KW"/>
</dbReference>
<dbReference type="Gene3D" id="3.90.79.10">
    <property type="entry name" value="Nucleoside Triphosphate Pyrophosphohydrolase"/>
    <property type="match status" value="1"/>
</dbReference>
<comment type="cofactor">
    <cofactor evidence="1">
        <name>Mg(2+)</name>
        <dbReference type="ChEBI" id="CHEBI:18420"/>
    </cofactor>
</comment>
<proteinExistence type="inferred from homology"/>
<dbReference type="AlphaFoldDB" id="A0A2Z5ACY0"/>
<dbReference type="PANTHER" id="PTHR43222">
    <property type="entry name" value="NUDIX HYDROLASE 23"/>
    <property type="match status" value="1"/>
</dbReference>
<sequence>MNSSPRFCCQCGSAELRRGQPAGDSHERLLCTACGHVLYDNPRVIAGCLVEHQRRYLLCRRAIEPRLGYWTLPAGFMENGESAEQAALRETWEESGVRARILAPYSIFNATTVNQVYLIFRAELIEIAADAGVETLERRFFAPDELPWAELAYPSIQQILARRLHEQTQGQHGLYFGTADAGQLHPLG</sequence>
<dbReference type="RefSeq" id="WP_208691370.1">
    <property type="nucleotide sequence ID" value="NZ_CP022198.1"/>
</dbReference>
<dbReference type="InterPro" id="IPR015797">
    <property type="entry name" value="NUDIX_hydrolase-like_dom_sf"/>
</dbReference>
<evidence type="ECO:0000256" key="1">
    <source>
        <dbReference type="ARBA" id="ARBA00001946"/>
    </source>
</evidence>
<dbReference type="CDD" id="cd04511">
    <property type="entry name" value="NUDIX_Hydrolase"/>
    <property type="match status" value="1"/>
</dbReference>
<dbReference type="STRING" id="47885.APT59_11895"/>
<protein>
    <submittedName>
        <fullName evidence="6">NUDIX hydrolase</fullName>
    </submittedName>
</protein>
<keyword evidence="3" id="KW-0460">Magnesium</keyword>
<dbReference type="Gene3D" id="2.20.70.10">
    <property type="match status" value="1"/>
</dbReference>
<feature type="domain" description="Nudix hydrolase" evidence="5">
    <location>
        <begin position="41"/>
        <end position="164"/>
    </location>
</feature>
<evidence type="ECO:0000259" key="5">
    <source>
        <dbReference type="PROSITE" id="PS51462"/>
    </source>
</evidence>
<dbReference type="Pfam" id="PF14803">
    <property type="entry name" value="Zn_ribbon_Nudix"/>
    <property type="match status" value="1"/>
</dbReference>
<dbReference type="InterPro" id="IPR000086">
    <property type="entry name" value="NUDIX_hydrolase_dom"/>
</dbReference>
<evidence type="ECO:0000256" key="2">
    <source>
        <dbReference type="ARBA" id="ARBA00022801"/>
    </source>
</evidence>
<keyword evidence="2 4" id="KW-0378">Hydrolase</keyword>
<dbReference type="InterPro" id="IPR020084">
    <property type="entry name" value="NUDIX_hydrolase_CS"/>
</dbReference>
<dbReference type="PROSITE" id="PS00893">
    <property type="entry name" value="NUDIX_BOX"/>
    <property type="match status" value="1"/>
</dbReference>